<dbReference type="Proteomes" id="UP000037594">
    <property type="component" value="Unassembled WGS sequence"/>
</dbReference>
<dbReference type="PATRIC" id="fig|451644.5.peg.4736"/>
<evidence type="ECO:0000313" key="2">
    <source>
        <dbReference type="Proteomes" id="UP000037594"/>
    </source>
</evidence>
<reference evidence="1 2" key="1">
    <citation type="submission" date="2015-06" db="EMBL/GenBank/DDBJ databases">
        <title>Genome sequence of Mycobacterium conceptionense strain MLE.</title>
        <authorList>
            <person name="Greninger A.L."/>
            <person name="Cunningham G."/>
            <person name="Chiu C.Y."/>
            <person name="Miller S."/>
        </authorList>
    </citation>
    <scope>NUCLEOTIDE SEQUENCE [LARGE SCALE GENOMIC DNA]</scope>
    <source>
        <strain evidence="1 2">MLE</strain>
    </source>
</reference>
<evidence type="ECO:0000313" key="1">
    <source>
        <dbReference type="EMBL" id="KMV15951.1"/>
    </source>
</evidence>
<protein>
    <submittedName>
        <fullName evidence="1">Uncharacterized protein</fullName>
    </submittedName>
</protein>
<dbReference type="OrthoDB" id="4641259at2"/>
<proteinExistence type="predicted"/>
<accession>A0A0J8U353</accession>
<sequence>MTAPEGPTYFRPINADTGEPTLAVYFTAILFDLLSAYEYDIDKQTDELAADVRDELDRRGIPIRPTINRGSLRVLQDIEPDENGINQPPMVHSTVVAYLTDAEPDDPRLAELLADGFYAERVDAHVTFTIPTEESEADAIAEDRRAASAAQEYNAKADAERAAAAEREAKAAADPFGKDVIGDMGDLFD</sequence>
<name>A0A0J8U353_9MYCO</name>
<organism evidence="1 2">
    <name type="scientific">Mycolicibacterium conceptionense</name>
    <dbReference type="NCBI Taxonomy" id="451644"/>
    <lineage>
        <taxon>Bacteria</taxon>
        <taxon>Bacillati</taxon>
        <taxon>Actinomycetota</taxon>
        <taxon>Actinomycetes</taxon>
        <taxon>Mycobacteriales</taxon>
        <taxon>Mycobacteriaceae</taxon>
        <taxon>Mycolicibacterium</taxon>
    </lineage>
</organism>
<dbReference type="EMBL" id="LFOD01000025">
    <property type="protein sequence ID" value="KMV15951.1"/>
    <property type="molecule type" value="Genomic_DNA"/>
</dbReference>
<gene>
    <name evidence="1" type="ORF">ACT17_22940</name>
</gene>
<comment type="caution">
    <text evidence="1">The sequence shown here is derived from an EMBL/GenBank/DDBJ whole genome shotgun (WGS) entry which is preliminary data.</text>
</comment>
<dbReference type="AlphaFoldDB" id="A0A0J8U353"/>
<dbReference type="RefSeq" id="WP_048896211.1">
    <property type="nucleotide sequence ID" value="NZ_LFOD01000025.1"/>
</dbReference>